<feature type="region of interest" description="Disordered" evidence="1">
    <location>
        <begin position="293"/>
        <end position="314"/>
    </location>
</feature>
<evidence type="ECO:0000313" key="4">
    <source>
        <dbReference type="Proteomes" id="UP000078284"/>
    </source>
</evidence>
<accession>A0A178W4T0</accession>
<name>A0A178W4T0_ARATH</name>
<dbReference type="ExpressionAtlas" id="A0A178W4T0">
    <property type="expression patterns" value="baseline and differential"/>
</dbReference>
<feature type="compositionally biased region" description="Polar residues" evidence="1">
    <location>
        <begin position="301"/>
        <end position="314"/>
    </location>
</feature>
<dbReference type="InterPro" id="IPR001251">
    <property type="entry name" value="CRAL-TRIO_dom"/>
</dbReference>
<dbReference type="PANTHER" id="PTHR45824:SF6">
    <property type="entry name" value="F16L1.9 PROTEIN"/>
    <property type="match status" value="1"/>
</dbReference>
<dbReference type="Pfam" id="PF00650">
    <property type="entry name" value="CRAL_TRIO"/>
    <property type="match status" value="1"/>
</dbReference>
<organism evidence="3 4">
    <name type="scientific">Arabidopsis thaliana</name>
    <name type="common">Mouse-ear cress</name>
    <dbReference type="NCBI Taxonomy" id="3702"/>
    <lineage>
        <taxon>Eukaryota</taxon>
        <taxon>Viridiplantae</taxon>
        <taxon>Streptophyta</taxon>
        <taxon>Embryophyta</taxon>
        <taxon>Tracheophyta</taxon>
        <taxon>Spermatophyta</taxon>
        <taxon>Magnoliopsida</taxon>
        <taxon>eudicotyledons</taxon>
        <taxon>Gunneridae</taxon>
        <taxon>Pentapetalae</taxon>
        <taxon>rosids</taxon>
        <taxon>malvids</taxon>
        <taxon>Brassicales</taxon>
        <taxon>Brassicaceae</taxon>
        <taxon>Camelineae</taxon>
        <taxon>Arabidopsis</taxon>
    </lineage>
</organism>
<gene>
    <name evidence="3" type="ordered locus">AXX17_At1g23260</name>
</gene>
<dbReference type="FunFam" id="3.40.525.10:FF:000008">
    <property type="entry name" value="Phosphatidylinositol transfer protein 3"/>
    <property type="match status" value="1"/>
</dbReference>
<dbReference type="SMART" id="SM01100">
    <property type="entry name" value="CRAL_TRIO_N"/>
    <property type="match status" value="1"/>
</dbReference>
<dbReference type="PROSITE" id="PS50191">
    <property type="entry name" value="CRAL_TRIO"/>
    <property type="match status" value="1"/>
</dbReference>
<dbReference type="PANTHER" id="PTHR45824">
    <property type="entry name" value="GH16843P"/>
    <property type="match status" value="1"/>
</dbReference>
<dbReference type="SUPFAM" id="SSF46938">
    <property type="entry name" value="CRAL/TRIO N-terminal domain"/>
    <property type="match status" value="1"/>
</dbReference>
<dbReference type="Proteomes" id="UP000078284">
    <property type="component" value="Chromosome 1"/>
</dbReference>
<comment type="caution">
    <text evidence="3">The sequence shown here is derived from an EMBL/GenBank/DDBJ whole genome shotgun (WGS) entry which is preliminary data.</text>
</comment>
<proteinExistence type="predicted"/>
<dbReference type="SMART" id="SM00516">
    <property type="entry name" value="SEC14"/>
    <property type="match status" value="1"/>
</dbReference>
<sequence length="314" mass="36167">MNSDSNKSSSNGFEKSLTPEEYLNKINEVRTLLGPLTEKSSEFCSDAAITRYLAARNGHVKKATKMLKETLKWRAQYKPEEIRWEEIAREAETGKIYRANCTDKYGRTVLVMRPSCQNTKSYKGQIRILVYCMENAILNLPDNQEQMVWLIDFHGFNMSHISLKVSRETAHVLQEHYPERLGLAIVYNPPKIFESFYKMVKPFLEPKTSNKVKFVYSDDNLSNKLLEDLFDMEQLEVAFGGKNSDAGFNFEKYAERMREDDLKFYGNTTVSSTSAHLTNSDSEVSDSEMKYLEDKEDETIENGTLQSPLDTTKI</sequence>
<evidence type="ECO:0000313" key="3">
    <source>
        <dbReference type="EMBL" id="OAP13268.1"/>
    </source>
</evidence>
<dbReference type="EMBL" id="LUHQ01000001">
    <property type="protein sequence ID" value="OAP13268.1"/>
    <property type="molecule type" value="Genomic_DNA"/>
</dbReference>
<evidence type="ECO:0000256" key="1">
    <source>
        <dbReference type="SAM" id="MobiDB-lite"/>
    </source>
</evidence>
<reference evidence="4" key="1">
    <citation type="journal article" date="2016" name="Proc. Natl. Acad. Sci. U.S.A.">
        <title>Chromosome-level assembly of Arabidopsis thaliana Ler reveals the extent of translocation and inversion polymorphisms.</title>
        <authorList>
            <person name="Zapata L."/>
            <person name="Ding J."/>
            <person name="Willing E.M."/>
            <person name="Hartwig B."/>
            <person name="Bezdan D."/>
            <person name="Jiao W.B."/>
            <person name="Patel V."/>
            <person name="Velikkakam James G."/>
            <person name="Koornneef M."/>
            <person name="Ossowski S."/>
            <person name="Schneeberger K."/>
        </authorList>
    </citation>
    <scope>NUCLEOTIDE SEQUENCE [LARGE SCALE GENOMIC DNA]</scope>
    <source>
        <strain evidence="4">cv. Landsberg erecta</strain>
    </source>
</reference>
<dbReference type="AlphaFoldDB" id="A0A178W4T0"/>
<dbReference type="Gene3D" id="3.40.525.10">
    <property type="entry name" value="CRAL-TRIO lipid binding domain"/>
    <property type="match status" value="1"/>
</dbReference>
<dbReference type="InterPro" id="IPR036865">
    <property type="entry name" value="CRAL-TRIO_dom_sf"/>
</dbReference>
<feature type="domain" description="CRAL-TRIO" evidence="2">
    <location>
        <begin position="84"/>
        <end position="247"/>
    </location>
</feature>
<dbReference type="InterPro" id="IPR052578">
    <property type="entry name" value="PI_Transfer_CRAL-TRIO"/>
</dbReference>
<dbReference type="InterPro" id="IPR011074">
    <property type="entry name" value="CRAL/TRIO_N_dom"/>
</dbReference>
<dbReference type="InterPro" id="IPR036273">
    <property type="entry name" value="CRAL/TRIO_N_dom_sf"/>
</dbReference>
<protein>
    <recommendedName>
        <fullName evidence="2">CRAL-TRIO domain-containing protein</fullName>
    </recommendedName>
</protein>
<dbReference type="CDD" id="cd00170">
    <property type="entry name" value="SEC14"/>
    <property type="match status" value="1"/>
</dbReference>
<evidence type="ECO:0000259" key="2">
    <source>
        <dbReference type="PROSITE" id="PS50191"/>
    </source>
</evidence>
<dbReference type="SUPFAM" id="SSF52087">
    <property type="entry name" value="CRAL/TRIO domain"/>
    <property type="match status" value="1"/>
</dbReference>